<keyword evidence="4" id="KW-0479">Metal-binding</keyword>
<accession>A0A1G7PIG3</accession>
<reference evidence="7 8" key="1">
    <citation type="submission" date="2016-10" db="EMBL/GenBank/DDBJ databases">
        <authorList>
            <person name="de Groot N.N."/>
        </authorList>
    </citation>
    <scope>NUCLEOTIDE SEQUENCE [LARGE SCALE GENOMIC DNA]</scope>
    <source>
        <strain evidence="7 8">CGMCC 4.3143</strain>
    </source>
</reference>
<dbReference type="PANTHER" id="PTHR30457">
    <property type="entry name" value="5'-NUCLEOTIDASE SURE"/>
    <property type="match status" value="1"/>
</dbReference>
<evidence type="ECO:0000256" key="3">
    <source>
        <dbReference type="ARBA" id="ARBA00012643"/>
    </source>
</evidence>
<protein>
    <recommendedName>
        <fullName evidence="3">5'-nucleotidase</fullName>
        <ecNumber evidence="3">3.1.3.5</ecNumber>
    </recommendedName>
</protein>
<evidence type="ECO:0000256" key="1">
    <source>
        <dbReference type="ARBA" id="ARBA00000815"/>
    </source>
</evidence>
<dbReference type="PANTHER" id="PTHR30457:SF0">
    <property type="entry name" value="PHOSPHATASE, PUTATIVE (AFU_ORTHOLOGUE AFUA_4G01070)-RELATED"/>
    <property type="match status" value="1"/>
</dbReference>
<dbReference type="Gene3D" id="3.40.1210.10">
    <property type="entry name" value="Survival protein SurE-like phosphatase/nucleotidase"/>
    <property type="match status" value="1"/>
</dbReference>
<dbReference type="STRING" id="366584.SAMN05216377_107129"/>
<dbReference type="EC" id="3.1.3.5" evidence="3"/>
<keyword evidence="8" id="KW-1185">Reference proteome</keyword>
<dbReference type="AlphaFoldDB" id="A0A1G7PIG3"/>
<evidence type="ECO:0000313" key="8">
    <source>
        <dbReference type="Proteomes" id="UP000198967"/>
    </source>
</evidence>
<evidence type="ECO:0000256" key="4">
    <source>
        <dbReference type="ARBA" id="ARBA00022723"/>
    </source>
</evidence>
<evidence type="ECO:0000313" key="7">
    <source>
        <dbReference type="EMBL" id="SDF85894.1"/>
    </source>
</evidence>
<organism evidence="7 8">
    <name type="scientific">Pseudonocardia oroxyli</name>
    <dbReference type="NCBI Taxonomy" id="366584"/>
    <lineage>
        <taxon>Bacteria</taxon>
        <taxon>Bacillati</taxon>
        <taxon>Actinomycetota</taxon>
        <taxon>Actinomycetes</taxon>
        <taxon>Pseudonocardiales</taxon>
        <taxon>Pseudonocardiaceae</taxon>
        <taxon>Pseudonocardia</taxon>
    </lineage>
</organism>
<dbReference type="Proteomes" id="UP000198967">
    <property type="component" value="Unassembled WGS sequence"/>
</dbReference>
<dbReference type="GO" id="GO:0046872">
    <property type="term" value="F:metal ion binding"/>
    <property type="evidence" value="ECO:0007669"/>
    <property type="project" value="UniProtKB-KW"/>
</dbReference>
<evidence type="ECO:0000256" key="2">
    <source>
        <dbReference type="ARBA" id="ARBA00011062"/>
    </source>
</evidence>
<comment type="catalytic activity">
    <reaction evidence="1">
        <text>a ribonucleoside 5'-phosphate + H2O = a ribonucleoside + phosphate</text>
        <dbReference type="Rhea" id="RHEA:12484"/>
        <dbReference type="ChEBI" id="CHEBI:15377"/>
        <dbReference type="ChEBI" id="CHEBI:18254"/>
        <dbReference type="ChEBI" id="CHEBI:43474"/>
        <dbReference type="ChEBI" id="CHEBI:58043"/>
        <dbReference type="EC" id="3.1.3.5"/>
    </reaction>
</comment>
<dbReference type="InterPro" id="IPR036523">
    <property type="entry name" value="SurE-like_sf"/>
</dbReference>
<dbReference type="Pfam" id="PF01975">
    <property type="entry name" value="SurE"/>
    <property type="match status" value="1"/>
</dbReference>
<evidence type="ECO:0000256" key="5">
    <source>
        <dbReference type="ARBA" id="ARBA00022801"/>
    </source>
</evidence>
<dbReference type="SUPFAM" id="SSF64167">
    <property type="entry name" value="SurE-like"/>
    <property type="match status" value="1"/>
</dbReference>
<dbReference type="InterPro" id="IPR002828">
    <property type="entry name" value="SurE-like_Pase/nucleotidase"/>
</dbReference>
<comment type="similarity">
    <text evidence="2">Belongs to the SurE nucleotidase family.</text>
</comment>
<name>A0A1G7PIG3_PSEOR</name>
<evidence type="ECO:0000259" key="6">
    <source>
        <dbReference type="Pfam" id="PF01975"/>
    </source>
</evidence>
<dbReference type="InterPro" id="IPR030048">
    <property type="entry name" value="SurE"/>
</dbReference>
<sequence length="254" mass="25546">MIGVRALITNDDGIDSPGLVALARGALAAGFEVIVAAPHVDSTGVGASVFAVVEDRRVRVHEAALPGVDAPAWSVEGHPAFIVHSAFEGWLEQAPDIVLSGINIGANVGLSVIHSGTVGAALTASMHGCSALATSLDCGLDGAADAHWEAVVDLLPRALELLTARPAGTVLSLNAPDLPSAELGPLREATLASVGAVQVRIAHTAGVDGAPATWQATVTSPDEPHEPGTDVALLAAGHPTISELRTVSAVPGLL</sequence>
<dbReference type="GO" id="GO:0008253">
    <property type="term" value="F:5'-nucleotidase activity"/>
    <property type="evidence" value="ECO:0007669"/>
    <property type="project" value="UniProtKB-EC"/>
</dbReference>
<dbReference type="EMBL" id="FNBE01000007">
    <property type="protein sequence ID" value="SDF85894.1"/>
    <property type="molecule type" value="Genomic_DNA"/>
</dbReference>
<keyword evidence="5" id="KW-0378">Hydrolase</keyword>
<feature type="domain" description="Survival protein SurE-like phosphatase/nucleotidase" evidence="6">
    <location>
        <begin position="7"/>
        <end position="184"/>
    </location>
</feature>
<proteinExistence type="inferred from homology"/>
<gene>
    <name evidence="7" type="ORF">SAMN05216377_107129</name>
</gene>